<dbReference type="RefSeq" id="WP_130506112.1">
    <property type="nucleotide sequence ID" value="NZ_SHLC01000001.1"/>
</dbReference>
<reference evidence="2 3" key="1">
    <citation type="submission" date="2019-02" db="EMBL/GenBank/DDBJ databases">
        <title>Sequencing the genomes of 1000 actinobacteria strains.</title>
        <authorList>
            <person name="Klenk H.-P."/>
        </authorList>
    </citation>
    <scope>NUCLEOTIDE SEQUENCE [LARGE SCALE GENOMIC DNA]</scope>
    <source>
        <strain evidence="2 3">DSM 18319</strain>
    </source>
</reference>
<organism evidence="2 3">
    <name type="scientific">Microterricola gilva</name>
    <dbReference type="NCBI Taxonomy" id="393267"/>
    <lineage>
        <taxon>Bacteria</taxon>
        <taxon>Bacillati</taxon>
        <taxon>Actinomycetota</taxon>
        <taxon>Actinomycetes</taxon>
        <taxon>Micrococcales</taxon>
        <taxon>Microbacteriaceae</taxon>
        <taxon>Microterricola</taxon>
    </lineage>
</organism>
<dbReference type="AlphaFoldDB" id="A0A4Q8ANV5"/>
<evidence type="ECO:0008006" key="4">
    <source>
        <dbReference type="Google" id="ProtNLM"/>
    </source>
</evidence>
<feature type="chain" id="PRO_5038905718" description="LytR cell envelope-related transcriptional attenuator" evidence="1">
    <location>
        <begin position="29"/>
        <end position="151"/>
    </location>
</feature>
<evidence type="ECO:0000313" key="3">
    <source>
        <dbReference type="Proteomes" id="UP000291483"/>
    </source>
</evidence>
<dbReference type="OrthoDB" id="5123533at2"/>
<evidence type="ECO:0000313" key="2">
    <source>
        <dbReference type="EMBL" id="RZU65821.1"/>
    </source>
</evidence>
<protein>
    <recommendedName>
        <fullName evidence="4">LytR cell envelope-related transcriptional attenuator</fullName>
    </recommendedName>
</protein>
<gene>
    <name evidence="2" type="ORF">EV379_2159</name>
</gene>
<sequence>MKTIRTRVAVPVAIVAALLLAPALSACSEVSGIVNGAVEDASGGNVSVGSLPSGWPEAVPVIDGDVVGGGKNPDGPGWIAIIKSDAADPIADAQAQLEAAGFTTPDGVSAENIPGLEGLASGAYFAQNANYAVVVAGSDQGVLYTVVPITQ</sequence>
<feature type="signal peptide" evidence="1">
    <location>
        <begin position="1"/>
        <end position="28"/>
    </location>
</feature>
<comment type="caution">
    <text evidence="2">The sequence shown here is derived from an EMBL/GenBank/DDBJ whole genome shotgun (WGS) entry which is preliminary data.</text>
</comment>
<dbReference type="EMBL" id="SHLC01000001">
    <property type="protein sequence ID" value="RZU65821.1"/>
    <property type="molecule type" value="Genomic_DNA"/>
</dbReference>
<dbReference type="Proteomes" id="UP000291483">
    <property type="component" value="Unassembled WGS sequence"/>
</dbReference>
<keyword evidence="3" id="KW-1185">Reference proteome</keyword>
<evidence type="ECO:0000256" key="1">
    <source>
        <dbReference type="SAM" id="SignalP"/>
    </source>
</evidence>
<dbReference type="PROSITE" id="PS51257">
    <property type="entry name" value="PROKAR_LIPOPROTEIN"/>
    <property type="match status" value="1"/>
</dbReference>
<proteinExistence type="predicted"/>
<name>A0A4Q8ANV5_9MICO</name>
<keyword evidence="1" id="KW-0732">Signal</keyword>
<accession>A0A4Q8ANV5</accession>